<dbReference type="NCBIfam" id="TIGR02436">
    <property type="entry name" value="four helix bundle protein"/>
    <property type="match status" value="1"/>
</dbReference>
<proteinExistence type="predicted"/>
<dbReference type="AlphaFoldDB" id="A0A1B7LDD0"/>
<dbReference type="NCBIfam" id="NF033474">
    <property type="entry name" value="DivGenRetAVD"/>
    <property type="match status" value="1"/>
</dbReference>
<dbReference type="RefSeq" id="WP_066669146.1">
    <property type="nucleotide sequence ID" value="NZ_LYVF01000168.1"/>
</dbReference>
<dbReference type="SUPFAM" id="SSF158446">
    <property type="entry name" value="IVS-encoded protein-like"/>
    <property type="match status" value="1"/>
</dbReference>
<gene>
    <name evidence="2" type="ORF">A6M21_11950</name>
</gene>
<protein>
    <recommendedName>
        <fullName evidence="1">bAvd-like domain-containing protein</fullName>
    </recommendedName>
</protein>
<name>A0A1B7LDD0_9FIRM</name>
<accession>A0A1B7LDD0</accession>
<evidence type="ECO:0000313" key="2">
    <source>
        <dbReference type="EMBL" id="OAT81115.1"/>
    </source>
</evidence>
<keyword evidence="3" id="KW-1185">Reference proteome</keyword>
<evidence type="ECO:0000313" key="3">
    <source>
        <dbReference type="Proteomes" id="UP000078532"/>
    </source>
</evidence>
<dbReference type="EMBL" id="LYVF01000168">
    <property type="protein sequence ID" value="OAT81115.1"/>
    <property type="molecule type" value="Genomic_DNA"/>
</dbReference>
<dbReference type="InterPro" id="IPR055360">
    <property type="entry name" value="bAvd"/>
</dbReference>
<dbReference type="InterPro" id="IPR036583">
    <property type="entry name" value="23S_rRNA_IVS_sf"/>
</dbReference>
<dbReference type="CDD" id="cd16376">
    <property type="entry name" value="Avd_like"/>
    <property type="match status" value="1"/>
</dbReference>
<dbReference type="OrthoDB" id="9814817at2"/>
<sequence length="123" mass="14672">MPQTKQNQLLIYQKYVDLIEYAYNLLRKFPKSEKFAMAAHIKDSMYTVLKYILRANKVYNNRQVRVDMLNAIDAEIQLQKVLVRMAHKNRYISNQNYMEWSRRLDEIGRILGGWIKSTVGQDI</sequence>
<evidence type="ECO:0000259" key="1">
    <source>
        <dbReference type="Pfam" id="PF22296"/>
    </source>
</evidence>
<dbReference type="InterPro" id="IPR012657">
    <property type="entry name" value="23S_rRNA-intervening_sequence"/>
</dbReference>
<comment type="caution">
    <text evidence="2">The sequence shown here is derived from an EMBL/GenBank/DDBJ whole genome shotgun (WGS) entry which is preliminary data.</text>
</comment>
<dbReference type="Pfam" id="PF22296">
    <property type="entry name" value="bAvd"/>
    <property type="match status" value="1"/>
</dbReference>
<reference evidence="2 3" key="1">
    <citation type="submission" date="2016-04" db="EMBL/GenBank/DDBJ databases">
        <authorList>
            <person name="Evans L.H."/>
            <person name="Alamgir A."/>
            <person name="Owens N."/>
            <person name="Weber N.D."/>
            <person name="Virtaneva K."/>
            <person name="Barbian K."/>
            <person name="Babar A."/>
            <person name="Rosenke K."/>
        </authorList>
    </citation>
    <scope>NUCLEOTIDE SEQUENCE [LARGE SCALE GENOMIC DNA]</scope>
    <source>
        <strain evidence="2 3">LMa1</strain>
    </source>
</reference>
<dbReference type="Proteomes" id="UP000078532">
    <property type="component" value="Unassembled WGS sequence"/>
</dbReference>
<feature type="domain" description="bAvd-like" evidence="1">
    <location>
        <begin position="9"/>
        <end position="117"/>
    </location>
</feature>
<dbReference type="Gene3D" id="1.20.1440.60">
    <property type="entry name" value="23S rRNA-intervening sequence"/>
    <property type="match status" value="1"/>
</dbReference>
<organism evidence="2 3">
    <name type="scientific">Desulfotomaculum copahuensis</name>
    <dbReference type="NCBI Taxonomy" id="1838280"/>
    <lineage>
        <taxon>Bacteria</taxon>
        <taxon>Bacillati</taxon>
        <taxon>Bacillota</taxon>
        <taxon>Clostridia</taxon>
        <taxon>Eubacteriales</taxon>
        <taxon>Desulfotomaculaceae</taxon>
        <taxon>Desulfotomaculum</taxon>
    </lineage>
</organism>
<dbReference type="STRING" id="1838280.A6M21_11950"/>